<evidence type="ECO:0000313" key="4">
    <source>
        <dbReference type="EMBL" id="GDY31332.1"/>
    </source>
</evidence>
<evidence type="ECO:0000259" key="3">
    <source>
        <dbReference type="Pfam" id="PF04321"/>
    </source>
</evidence>
<dbReference type="GO" id="GO:0019305">
    <property type="term" value="P:dTDP-rhamnose biosynthetic process"/>
    <property type="evidence" value="ECO:0007669"/>
    <property type="project" value="UniProtKB-UniPathway"/>
</dbReference>
<keyword evidence="5" id="KW-1185">Reference proteome</keyword>
<dbReference type="InterPro" id="IPR029903">
    <property type="entry name" value="RmlD-like-bd"/>
</dbReference>
<gene>
    <name evidence="4" type="primary">rfbD</name>
    <name evidence="4" type="ORF">GTS_29650</name>
</gene>
<comment type="caution">
    <text evidence="4">The sequence shown here is derived from an EMBL/GenBank/DDBJ whole genome shotgun (WGS) entry which is preliminary data.</text>
</comment>
<dbReference type="Pfam" id="PF04321">
    <property type="entry name" value="RmlD_sub_bind"/>
    <property type="match status" value="1"/>
</dbReference>
<reference evidence="5" key="1">
    <citation type="submission" date="2019-04" db="EMBL/GenBank/DDBJ databases">
        <title>Draft genome sequence of Pseudonocardiaceae bacterium SL3-2-4.</title>
        <authorList>
            <person name="Ningsih F."/>
            <person name="Yokota A."/>
            <person name="Sakai Y."/>
            <person name="Nanatani K."/>
            <person name="Yabe S."/>
            <person name="Oetari A."/>
            <person name="Sjamsuridzal W."/>
        </authorList>
    </citation>
    <scope>NUCLEOTIDE SEQUENCE [LARGE SCALE GENOMIC DNA]</scope>
    <source>
        <strain evidence="5">SL3-2-4</strain>
    </source>
</reference>
<dbReference type="GO" id="GO:0008831">
    <property type="term" value="F:dTDP-4-dehydrorhamnose reductase activity"/>
    <property type="evidence" value="ECO:0007669"/>
    <property type="project" value="UniProtKB-EC"/>
</dbReference>
<keyword evidence="2" id="KW-0521">NADP</keyword>
<name>A0A4D4J7Z7_9PSEU</name>
<dbReference type="EMBL" id="BJFL01000013">
    <property type="protein sequence ID" value="GDY31332.1"/>
    <property type="molecule type" value="Genomic_DNA"/>
</dbReference>
<proteinExistence type="inferred from homology"/>
<dbReference type="PANTHER" id="PTHR10491">
    <property type="entry name" value="DTDP-4-DEHYDRORHAMNOSE REDUCTASE"/>
    <property type="match status" value="1"/>
</dbReference>
<dbReference type="AlphaFoldDB" id="A0A4D4J7Z7"/>
<feature type="domain" description="RmlD-like substrate binding" evidence="3">
    <location>
        <begin position="6"/>
        <end position="295"/>
    </location>
</feature>
<evidence type="ECO:0000313" key="5">
    <source>
        <dbReference type="Proteomes" id="UP000298860"/>
    </source>
</evidence>
<dbReference type="PANTHER" id="PTHR10491:SF4">
    <property type="entry name" value="METHIONINE ADENOSYLTRANSFERASE 2 SUBUNIT BETA"/>
    <property type="match status" value="1"/>
</dbReference>
<dbReference type="EC" id="1.1.1.133" evidence="2"/>
<dbReference type="CDD" id="cd05254">
    <property type="entry name" value="dTDP_HR_like_SDR_e"/>
    <property type="match status" value="1"/>
</dbReference>
<dbReference type="NCBIfam" id="TIGR01214">
    <property type="entry name" value="rmlD"/>
    <property type="match status" value="1"/>
</dbReference>
<dbReference type="UniPathway" id="UPA00124"/>
<accession>A0A4D4J7Z7</accession>
<dbReference type="Gene3D" id="3.90.25.10">
    <property type="entry name" value="UDP-galactose 4-epimerase, domain 1"/>
    <property type="match status" value="1"/>
</dbReference>
<dbReference type="InterPro" id="IPR036291">
    <property type="entry name" value="NAD(P)-bd_dom_sf"/>
</dbReference>
<dbReference type="Proteomes" id="UP000298860">
    <property type="component" value="Unassembled WGS sequence"/>
</dbReference>
<protein>
    <recommendedName>
        <fullName evidence="2">dTDP-4-dehydrorhamnose reductase</fullName>
        <ecNumber evidence="2">1.1.1.133</ecNumber>
    </recommendedName>
</protein>
<dbReference type="SUPFAM" id="SSF51735">
    <property type="entry name" value="NAD(P)-binding Rossmann-fold domains"/>
    <property type="match status" value="1"/>
</dbReference>
<dbReference type="InterPro" id="IPR005913">
    <property type="entry name" value="dTDP_dehydrorham_reduct"/>
</dbReference>
<evidence type="ECO:0000256" key="1">
    <source>
        <dbReference type="ARBA" id="ARBA00010944"/>
    </source>
</evidence>
<comment type="pathway">
    <text evidence="2">Carbohydrate biosynthesis; dTDP-L-rhamnose biosynthesis.</text>
</comment>
<evidence type="ECO:0000256" key="2">
    <source>
        <dbReference type="RuleBase" id="RU364082"/>
    </source>
</evidence>
<dbReference type="GO" id="GO:0005829">
    <property type="term" value="C:cytosol"/>
    <property type="evidence" value="ECO:0007669"/>
    <property type="project" value="TreeGrafter"/>
</dbReference>
<dbReference type="Gene3D" id="3.40.50.720">
    <property type="entry name" value="NAD(P)-binding Rossmann-like Domain"/>
    <property type="match status" value="1"/>
</dbReference>
<comment type="similarity">
    <text evidence="1 2">Belongs to the dTDP-4-dehydrorhamnose reductase family.</text>
</comment>
<sequence>MADLALLVSGGRGQLGSDLAARASGYVHAPGSAELDVTDPAAVADAVDALVAAARAEGLPPVVVNAAAYAAVDAAEENEERAFAVNAQGPWHLACACLRAGVPLVHVSTDYVFSGDTDRPYRTDDSPGPRSVYGRSKLAGERAVHVVAEYGARAWVVRTAWLYGPSGGNFVKTMARLERERDKLSVVDDQTGSPTYTADLADGLLALAARVVGPDAPAQRLLHATGGGSTTWYGFARAVFEELGADPDRVRPCTTAEFPRPAPRPAYSVLSDDAWREAGLPPLRHWRDALAAAFADHGPALRG</sequence>
<organism evidence="4 5">
    <name type="scientific">Gandjariella thermophila</name>
    <dbReference type="NCBI Taxonomy" id="1931992"/>
    <lineage>
        <taxon>Bacteria</taxon>
        <taxon>Bacillati</taxon>
        <taxon>Actinomycetota</taxon>
        <taxon>Actinomycetes</taxon>
        <taxon>Pseudonocardiales</taxon>
        <taxon>Pseudonocardiaceae</taxon>
        <taxon>Gandjariella</taxon>
    </lineage>
</organism>
<keyword evidence="2" id="KW-0560">Oxidoreductase</keyword>
<comment type="function">
    <text evidence="2">Catalyzes the reduction of dTDP-6-deoxy-L-lyxo-4-hexulose to yield dTDP-L-rhamnose.</text>
</comment>